<feature type="compositionally biased region" description="Basic and acidic residues" evidence="1">
    <location>
        <begin position="497"/>
        <end position="524"/>
    </location>
</feature>
<feature type="compositionally biased region" description="Basic and acidic residues" evidence="1">
    <location>
        <begin position="145"/>
        <end position="154"/>
    </location>
</feature>
<gene>
    <name evidence="2" type="ORF">BG011_004967</name>
</gene>
<feature type="compositionally biased region" description="Polar residues" evidence="1">
    <location>
        <begin position="538"/>
        <end position="560"/>
    </location>
</feature>
<feature type="compositionally biased region" description="Basic and acidic residues" evidence="1">
    <location>
        <begin position="585"/>
        <end position="595"/>
    </location>
</feature>
<evidence type="ECO:0000313" key="3">
    <source>
        <dbReference type="Proteomes" id="UP000726737"/>
    </source>
</evidence>
<feature type="region of interest" description="Disordered" evidence="1">
    <location>
        <begin position="788"/>
        <end position="833"/>
    </location>
</feature>
<organism evidence="2 3">
    <name type="scientific">Mortierella polycephala</name>
    <dbReference type="NCBI Taxonomy" id="41804"/>
    <lineage>
        <taxon>Eukaryota</taxon>
        <taxon>Fungi</taxon>
        <taxon>Fungi incertae sedis</taxon>
        <taxon>Mucoromycota</taxon>
        <taxon>Mortierellomycotina</taxon>
        <taxon>Mortierellomycetes</taxon>
        <taxon>Mortierellales</taxon>
        <taxon>Mortierellaceae</taxon>
        <taxon>Mortierella</taxon>
    </lineage>
</organism>
<dbReference type="InterPro" id="IPR039062">
    <property type="entry name" value="SPAT1"/>
</dbReference>
<feature type="compositionally biased region" description="Polar residues" evidence="1">
    <location>
        <begin position="822"/>
        <end position="833"/>
    </location>
</feature>
<feature type="compositionally biased region" description="Polar residues" evidence="1">
    <location>
        <begin position="598"/>
        <end position="612"/>
    </location>
</feature>
<feature type="compositionally biased region" description="Basic residues" evidence="1">
    <location>
        <begin position="894"/>
        <end position="903"/>
    </location>
</feature>
<feature type="compositionally biased region" description="Polar residues" evidence="1">
    <location>
        <begin position="788"/>
        <end position="810"/>
    </location>
</feature>
<dbReference type="PANTHER" id="PTHR14421">
    <property type="entry name" value="SPERMATOGENESIS-ASSOCIATED PROTEIN 1"/>
    <property type="match status" value="1"/>
</dbReference>
<comment type="caution">
    <text evidence="2">The sequence shown here is derived from an EMBL/GenBank/DDBJ whole genome shotgun (WGS) entry which is preliminary data.</text>
</comment>
<feature type="compositionally biased region" description="Low complexity" evidence="1">
    <location>
        <begin position="374"/>
        <end position="387"/>
    </location>
</feature>
<feature type="compositionally biased region" description="Low complexity" evidence="1">
    <location>
        <begin position="884"/>
        <end position="893"/>
    </location>
</feature>
<dbReference type="EMBL" id="JAAAJA010000336">
    <property type="protein sequence ID" value="KAG0255701.1"/>
    <property type="molecule type" value="Genomic_DNA"/>
</dbReference>
<feature type="region of interest" description="Disordered" evidence="1">
    <location>
        <begin position="365"/>
        <end position="395"/>
    </location>
</feature>
<dbReference type="Proteomes" id="UP000726737">
    <property type="component" value="Unassembled WGS sequence"/>
</dbReference>
<sequence length="967" mass="104942">MEQGNGARAPSQSIPVPVHSDIIEQLHLQGKAISENIRGRHTKFGNNIAAIIESYGTSIEQDANYIFQEYARTKASLDSSSRDLTTMRATYEALVSELGRIRQAYAISQQEVQRLKSAYSLLFSQKFISLAPQQLQDTQQSQQQLKEKSIHESQEQSQQPEQSMDEERHRAEFQIMAAELLRAMDDVEKLKGEKEILESNWIHAEQARRELVATVSNKTVVNSQLGAILETKQLEINVLRQRIDKLTADLKMSHEFITEYYGVLATEINRRRQHKGLDVIQAAQTLEPGTDAQSQRAHELISTTGLPPVLSQPTAVLLSAAAQAVPASASPVATSAPPVVAMPPIPASAPPVAASFTLSHELTSTPGSAASPWLAAPVPQSAPVSPLQPGPAVGPKMGSFSKAMLMPPNLNMPYKAGPWPPLGSFQTDLHPKASLTAQHHQLADGPRRPRKARQPKKSRAQLQLQQHQTPPQQTPPQQTKSQQQEEQQQGEQQQGEQRQEEQRQEEQRQEEQRQGEQRQGEQRQGEQQQEEQQQAQQSRHVPQTQTQIEASSGLNMQNILATVDPSVEEETSLTTNNSTAPEKPSPTEKASKADGESSAMTGQESSIASNVSAAPKEPSLTEGGESPSVVNVFSTPANVMELSKKTLHEISKIPGLQEQIPLFTPPPSEAQQRPFKRRIIVEEEEEEGHDIHNVVYDSEQRGEPEPKKQQQDRWLLATVDVPSLDDARSKTGTTEGEMLRKMPPQSLSTQGVEGDQDSIQQSTGSEGLTSVPTSLSSAMIISSITAKPSVNPASTDKVTTPTVVASTKNGVTKARRRKNKENNPTQDLGMNFNIGENSAAGSLIAVKAPLTAPVPSVATLAASKENKAPATASNGATNAHVAGTTATSSTKSSKSSKPRKSSKSTHSSTMKSLWSARFPNLSSVLMDGLFGTANGVDNVTPIITTKTSSTKSSVATHEAVVDPEESP</sequence>
<feature type="region of interest" description="Disordered" evidence="1">
    <location>
        <begin position="139"/>
        <end position="168"/>
    </location>
</feature>
<feature type="compositionally biased region" description="Low complexity" evidence="1">
    <location>
        <begin position="525"/>
        <end position="537"/>
    </location>
</feature>
<reference evidence="2" key="1">
    <citation type="journal article" date="2020" name="Fungal Divers.">
        <title>Resolving the Mortierellaceae phylogeny through synthesis of multi-gene phylogenetics and phylogenomics.</title>
        <authorList>
            <person name="Vandepol N."/>
            <person name="Liber J."/>
            <person name="Desiro A."/>
            <person name="Na H."/>
            <person name="Kennedy M."/>
            <person name="Barry K."/>
            <person name="Grigoriev I.V."/>
            <person name="Miller A.N."/>
            <person name="O'Donnell K."/>
            <person name="Stajich J.E."/>
            <person name="Bonito G."/>
        </authorList>
    </citation>
    <scope>NUCLEOTIDE SEQUENCE</scope>
    <source>
        <strain evidence="2">KOD948</strain>
    </source>
</reference>
<feature type="compositionally biased region" description="Low complexity" evidence="1">
    <location>
        <begin position="460"/>
        <end position="496"/>
    </location>
</feature>
<proteinExistence type="predicted"/>
<feature type="compositionally biased region" description="Basic and acidic residues" evidence="1">
    <location>
        <begin position="698"/>
        <end position="711"/>
    </location>
</feature>
<dbReference type="PANTHER" id="PTHR14421:SF3">
    <property type="entry name" value="SPERMATOGENESIS-ASSOCIATED PROTEIN 1"/>
    <property type="match status" value="1"/>
</dbReference>
<feature type="region of interest" description="Disordered" evidence="1">
    <location>
        <begin position="946"/>
        <end position="967"/>
    </location>
</feature>
<feature type="compositionally biased region" description="Polar residues" evidence="1">
    <location>
        <begin position="745"/>
        <end position="771"/>
    </location>
</feature>
<evidence type="ECO:0000256" key="1">
    <source>
        <dbReference type="SAM" id="MobiDB-lite"/>
    </source>
</evidence>
<feature type="region of interest" description="Disordered" evidence="1">
    <location>
        <begin position="861"/>
        <end position="911"/>
    </location>
</feature>
<dbReference type="OrthoDB" id="2446180at2759"/>
<keyword evidence="3" id="KW-1185">Reference proteome</keyword>
<protein>
    <submittedName>
        <fullName evidence="2">Uncharacterized protein</fullName>
    </submittedName>
</protein>
<feature type="compositionally biased region" description="Basic residues" evidence="1">
    <location>
        <begin position="448"/>
        <end position="459"/>
    </location>
</feature>
<feature type="region of interest" description="Disordered" evidence="1">
    <location>
        <begin position="436"/>
        <end position="631"/>
    </location>
</feature>
<evidence type="ECO:0000313" key="2">
    <source>
        <dbReference type="EMBL" id="KAG0255701.1"/>
    </source>
</evidence>
<name>A0A9P6PWU2_9FUNG</name>
<accession>A0A9P6PWU2</accession>
<dbReference type="AlphaFoldDB" id="A0A9P6PWU2"/>
<feature type="region of interest" description="Disordered" evidence="1">
    <location>
        <begin position="682"/>
        <end position="771"/>
    </location>
</feature>